<proteinExistence type="predicted"/>
<comment type="caution">
    <text evidence="1">The sequence shown here is derived from an EMBL/GenBank/DDBJ whole genome shotgun (WGS) entry which is preliminary data.</text>
</comment>
<reference evidence="1 2" key="1">
    <citation type="submission" date="2017-11" db="EMBL/GenBank/DDBJ databases">
        <title>The genome of Rhizophagus clarus HR1 reveals common genetic basis of auxotrophy among arbuscular mycorrhizal fungi.</title>
        <authorList>
            <person name="Kobayashi Y."/>
        </authorList>
    </citation>
    <scope>NUCLEOTIDE SEQUENCE [LARGE SCALE GENOMIC DNA]</scope>
    <source>
        <strain evidence="1 2">HR1</strain>
    </source>
</reference>
<protein>
    <submittedName>
        <fullName evidence="1">Uncharacterized protein</fullName>
    </submittedName>
</protein>
<organism evidence="1 2">
    <name type="scientific">Rhizophagus clarus</name>
    <dbReference type="NCBI Taxonomy" id="94130"/>
    <lineage>
        <taxon>Eukaryota</taxon>
        <taxon>Fungi</taxon>
        <taxon>Fungi incertae sedis</taxon>
        <taxon>Mucoromycota</taxon>
        <taxon>Glomeromycotina</taxon>
        <taxon>Glomeromycetes</taxon>
        <taxon>Glomerales</taxon>
        <taxon>Glomeraceae</taxon>
        <taxon>Rhizophagus</taxon>
    </lineage>
</organism>
<sequence length="72" mass="8438">MIRRNSVLYKTSFSCRSHNTQSFPLSIQKLNGYHFQYFRMDKSMAYINGIQYSTHESGGSISIKDCPFLEYL</sequence>
<evidence type="ECO:0000313" key="1">
    <source>
        <dbReference type="EMBL" id="GBB84901.1"/>
    </source>
</evidence>
<accession>A0A2Z6QJH6</accession>
<evidence type="ECO:0000313" key="2">
    <source>
        <dbReference type="Proteomes" id="UP000247702"/>
    </source>
</evidence>
<dbReference type="Proteomes" id="UP000247702">
    <property type="component" value="Unassembled WGS sequence"/>
</dbReference>
<gene>
    <name evidence="1" type="ORF">RclHR1_01150005</name>
</gene>
<dbReference type="AlphaFoldDB" id="A0A2Z6QJH6"/>
<name>A0A2Z6QJH6_9GLOM</name>
<dbReference type="EMBL" id="BEXD01000169">
    <property type="protein sequence ID" value="GBB84901.1"/>
    <property type="molecule type" value="Genomic_DNA"/>
</dbReference>
<keyword evidence="2" id="KW-1185">Reference proteome</keyword>